<comment type="caution">
    <text evidence="1">The sequence shown here is derived from an EMBL/GenBank/DDBJ whole genome shotgun (WGS) entry which is preliminary data.</text>
</comment>
<dbReference type="RefSeq" id="WP_340236298.1">
    <property type="nucleotide sequence ID" value="NZ_JBBEWC010000006.1"/>
</dbReference>
<protein>
    <recommendedName>
        <fullName evidence="3">Lipoprotein</fullName>
    </recommendedName>
</protein>
<keyword evidence="2" id="KW-1185">Reference proteome</keyword>
<proteinExistence type="predicted"/>
<name>A0ABW5J1K5_9BACT</name>
<evidence type="ECO:0000313" key="2">
    <source>
        <dbReference type="Proteomes" id="UP001597510"/>
    </source>
</evidence>
<dbReference type="Proteomes" id="UP001597510">
    <property type="component" value="Unassembled WGS sequence"/>
</dbReference>
<dbReference type="EMBL" id="JBHULC010000003">
    <property type="protein sequence ID" value="MFD2519847.1"/>
    <property type="molecule type" value="Genomic_DNA"/>
</dbReference>
<reference evidence="2" key="1">
    <citation type="journal article" date="2019" name="Int. J. Syst. Evol. Microbiol.">
        <title>The Global Catalogue of Microorganisms (GCM) 10K type strain sequencing project: providing services to taxonomists for standard genome sequencing and annotation.</title>
        <authorList>
            <consortium name="The Broad Institute Genomics Platform"/>
            <consortium name="The Broad Institute Genome Sequencing Center for Infectious Disease"/>
            <person name="Wu L."/>
            <person name="Ma J."/>
        </authorList>
    </citation>
    <scope>NUCLEOTIDE SEQUENCE [LARGE SCALE GENOMIC DNA]</scope>
    <source>
        <strain evidence="2">KCTC 52344</strain>
    </source>
</reference>
<accession>A0ABW5J1K5</accession>
<organism evidence="1 2">
    <name type="scientific">Emticicia soli</name>
    <dbReference type="NCBI Taxonomy" id="2027878"/>
    <lineage>
        <taxon>Bacteria</taxon>
        <taxon>Pseudomonadati</taxon>
        <taxon>Bacteroidota</taxon>
        <taxon>Cytophagia</taxon>
        <taxon>Cytophagales</taxon>
        <taxon>Leadbetterellaceae</taxon>
        <taxon>Emticicia</taxon>
    </lineage>
</organism>
<evidence type="ECO:0008006" key="3">
    <source>
        <dbReference type="Google" id="ProtNLM"/>
    </source>
</evidence>
<evidence type="ECO:0000313" key="1">
    <source>
        <dbReference type="EMBL" id="MFD2519847.1"/>
    </source>
</evidence>
<gene>
    <name evidence="1" type="ORF">ACFSR2_03055</name>
</gene>
<sequence>MKKLLLGFSLLSLLYLSSCKPSDQDDVQALKTFKAESIVDFDCLYKSADVPLTIADVKKEIYGEWQMKGIIAMVQSDAEIPDVKLVISQKSDGKQLAEILNDGKLAYSSTFDLEQNSHEKLKWVTIKPDREYFNDSTYNFIRGSIRICPGELLIDNGMAFDAPAFLFRKNK</sequence>